<keyword evidence="6 13" id="KW-0812">Transmembrane</keyword>
<evidence type="ECO:0000256" key="11">
    <source>
        <dbReference type="ARBA" id="ARBA00023225"/>
    </source>
</evidence>
<dbReference type="FunFam" id="3.40.1690.10:FF:000001">
    <property type="entry name" value="Flagellar biosynthetic protein FlhB"/>
    <property type="match status" value="1"/>
</dbReference>
<sequence length="355" mass="38962">MSEDADNEDRTEDPTQRKLEQATEKGDVPRSQEIGTFFVLCGLTMALLVAAAASAQDAALSLRSFLMNAHQVPSDGSAFAHAAEKGVMTGFMALGLPFGFILGAALVGALIQHKPLWTFDPLMPKFSRISPMAGAKRMFGKEAWVNFAKGLAKTGLVGAVLWVTLWNEHDRLESFAQMNIAALLPATLVLAIKLMASALALFAVIALGDFGWQRYTWYQRQKMTKQELKDEYKNSEGNPEVKARLRQIRMERARKRMMAAVPKATVIITNPTHYAVALQYEPGMAAPLCLAKGVDAVALKIREVAGKHSVPIVENVPLARALYATVEIDDEIPVEHYQAVAEVIGYVLRLKARRA</sequence>
<feature type="transmembrane region" description="Helical" evidence="13">
    <location>
        <begin position="186"/>
        <end position="212"/>
    </location>
</feature>
<evidence type="ECO:0000256" key="5">
    <source>
        <dbReference type="ARBA" id="ARBA00022475"/>
    </source>
</evidence>
<keyword evidence="16" id="KW-1185">Reference proteome</keyword>
<evidence type="ECO:0000256" key="4">
    <source>
        <dbReference type="ARBA" id="ARBA00022448"/>
    </source>
</evidence>
<organism evidence="15 16">
    <name type="scientific">Bosea vaviloviae</name>
    <dbReference type="NCBI Taxonomy" id="1526658"/>
    <lineage>
        <taxon>Bacteria</taxon>
        <taxon>Pseudomonadati</taxon>
        <taxon>Pseudomonadota</taxon>
        <taxon>Alphaproteobacteria</taxon>
        <taxon>Hyphomicrobiales</taxon>
        <taxon>Boseaceae</taxon>
        <taxon>Bosea</taxon>
    </lineage>
</organism>
<feature type="compositionally biased region" description="Acidic residues" evidence="14">
    <location>
        <begin position="1"/>
        <end position="11"/>
    </location>
</feature>
<keyword evidence="15" id="KW-0969">Cilium</keyword>
<evidence type="ECO:0000313" key="16">
    <source>
        <dbReference type="Proteomes" id="UP000037822"/>
    </source>
</evidence>
<keyword evidence="4 13" id="KW-0813">Transport</keyword>
<evidence type="ECO:0000256" key="6">
    <source>
        <dbReference type="ARBA" id="ARBA00022692"/>
    </source>
</evidence>
<keyword evidence="15" id="KW-0282">Flagellum</keyword>
<dbReference type="Proteomes" id="UP000037822">
    <property type="component" value="Unassembled WGS sequence"/>
</dbReference>
<evidence type="ECO:0000256" key="8">
    <source>
        <dbReference type="ARBA" id="ARBA00022927"/>
    </source>
</evidence>
<accession>A0A0N1N2C6</accession>
<comment type="similarity">
    <text evidence="2 13">Belongs to the type III secretion exporter family.</text>
</comment>
<keyword evidence="5 13" id="KW-1003">Cell membrane</keyword>
<name>A0A0N1N2C6_9HYPH</name>
<dbReference type="OrthoDB" id="9807950at2"/>
<evidence type="ECO:0000256" key="12">
    <source>
        <dbReference type="ARBA" id="ARBA00025078"/>
    </source>
</evidence>
<dbReference type="GO" id="GO:0005886">
    <property type="term" value="C:plasma membrane"/>
    <property type="evidence" value="ECO:0007669"/>
    <property type="project" value="UniProtKB-SubCell"/>
</dbReference>
<protein>
    <recommendedName>
        <fullName evidence="3 13">Flagellar biosynthetic protein FlhB</fullName>
    </recommendedName>
</protein>
<dbReference type="RefSeq" id="WP_054207232.1">
    <property type="nucleotide sequence ID" value="NZ_LGSZ01000009.1"/>
</dbReference>
<comment type="function">
    <text evidence="12 13">Required for formation of the rod structure in the basal body of the flagellar apparatus. Together with FliI and FliH, may constitute the export apparatus of flagellin.</text>
</comment>
<keyword evidence="11 13" id="KW-1006">Bacterial flagellum protein export</keyword>
<evidence type="ECO:0000256" key="10">
    <source>
        <dbReference type="ARBA" id="ARBA00023136"/>
    </source>
</evidence>
<comment type="caution">
    <text evidence="15">The sequence shown here is derived from an EMBL/GenBank/DDBJ whole genome shotgun (WGS) entry which is preliminary data.</text>
</comment>
<dbReference type="InterPro" id="IPR006135">
    <property type="entry name" value="T3SS_substrate_exporter"/>
</dbReference>
<dbReference type="SUPFAM" id="SSF160544">
    <property type="entry name" value="EscU C-terminal domain-like"/>
    <property type="match status" value="1"/>
</dbReference>
<keyword evidence="8 13" id="KW-0653">Protein transport</keyword>
<feature type="transmembrane region" description="Helical" evidence="13">
    <location>
        <begin position="34"/>
        <end position="55"/>
    </location>
</feature>
<evidence type="ECO:0000256" key="2">
    <source>
        <dbReference type="ARBA" id="ARBA00010690"/>
    </source>
</evidence>
<dbReference type="InterPro" id="IPR029025">
    <property type="entry name" value="T3SS_substrate_exporter_C"/>
</dbReference>
<feature type="transmembrane region" description="Helical" evidence="13">
    <location>
        <begin position="146"/>
        <end position="166"/>
    </location>
</feature>
<dbReference type="Gene3D" id="3.40.1690.10">
    <property type="entry name" value="secretion proteins EscU"/>
    <property type="match status" value="1"/>
</dbReference>
<dbReference type="InterPro" id="IPR006136">
    <property type="entry name" value="FlhB"/>
</dbReference>
<dbReference type="GO" id="GO:0009306">
    <property type="term" value="P:protein secretion"/>
    <property type="evidence" value="ECO:0007669"/>
    <property type="project" value="InterPro"/>
</dbReference>
<dbReference type="PRINTS" id="PR00950">
    <property type="entry name" value="TYPE3IMSPROT"/>
</dbReference>
<feature type="region of interest" description="Disordered" evidence="14">
    <location>
        <begin position="1"/>
        <end position="27"/>
    </location>
</feature>
<dbReference type="AlphaFoldDB" id="A0A0N1N2C6"/>
<evidence type="ECO:0000256" key="13">
    <source>
        <dbReference type="RuleBase" id="RU364091"/>
    </source>
</evidence>
<dbReference type="NCBIfam" id="TIGR00328">
    <property type="entry name" value="flhB"/>
    <property type="match status" value="1"/>
</dbReference>
<evidence type="ECO:0000313" key="15">
    <source>
        <dbReference type="EMBL" id="KPH83018.1"/>
    </source>
</evidence>
<proteinExistence type="inferred from homology"/>
<evidence type="ECO:0000256" key="9">
    <source>
        <dbReference type="ARBA" id="ARBA00022989"/>
    </source>
</evidence>
<keyword evidence="15" id="KW-0966">Cell projection</keyword>
<dbReference type="Gene3D" id="6.10.250.2080">
    <property type="match status" value="1"/>
</dbReference>
<evidence type="ECO:0000256" key="1">
    <source>
        <dbReference type="ARBA" id="ARBA00004651"/>
    </source>
</evidence>
<evidence type="ECO:0000256" key="14">
    <source>
        <dbReference type="SAM" id="MobiDB-lite"/>
    </source>
</evidence>
<dbReference type="PANTHER" id="PTHR30531">
    <property type="entry name" value="FLAGELLAR BIOSYNTHETIC PROTEIN FLHB"/>
    <property type="match status" value="1"/>
</dbReference>
<dbReference type="Pfam" id="PF01312">
    <property type="entry name" value="Bac_export_2"/>
    <property type="match status" value="1"/>
</dbReference>
<evidence type="ECO:0000256" key="3">
    <source>
        <dbReference type="ARBA" id="ARBA00021622"/>
    </source>
</evidence>
<reference evidence="15 16" key="1">
    <citation type="submission" date="2015-07" db="EMBL/GenBank/DDBJ databases">
        <title>Whole genome sequencing of Bosea vaviloviae isolated from cave pool.</title>
        <authorList>
            <person name="Tan N.E.H."/>
            <person name="Lee Y.P."/>
            <person name="Gan H.M."/>
            <person name="Barton H."/>
            <person name="Savka M.A."/>
        </authorList>
    </citation>
    <scope>NUCLEOTIDE SEQUENCE [LARGE SCALE GENOMIC DNA]</scope>
    <source>
        <strain evidence="15 16">SD260</strain>
    </source>
</reference>
<gene>
    <name evidence="13" type="primary">flhB</name>
    <name evidence="15" type="ORF">AE618_01275</name>
</gene>
<feature type="compositionally biased region" description="Basic and acidic residues" evidence="14">
    <location>
        <begin position="12"/>
        <end position="27"/>
    </location>
</feature>
<keyword evidence="9 13" id="KW-1133">Transmembrane helix</keyword>
<keyword evidence="7 13" id="KW-1005">Bacterial flagellum biogenesis</keyword>
<evidence type="ECO:0000256" key="7">
    <source>
        <dbReference type="ARBA" id="ARBA00022795"/>
    </source>
</evidence>
<dbReference type="GO" id="GO:0044780">
    <property type="term" value="P:bacterial-type flagellum assembly"/>
    <property type="evidence" value="ECO:0007669"/>
    <property type="project" value="InterPro"/>
</dbReference>
<dbReference type="PATRIC" id="fig|1526658.3.peg.5180"/>
<dbReference type="EMBL" id="LGSZ01000009">
    <property type="protein sequence ID" value="KPH83018.1"/>
    <property type="molecule type" value="Genomic_DNA"/>
</dbReference>
<dbReference type="PANTHER" id="PTHR30531:SF12">
    <property type="entry name" value="FLAGELLAR BIOSYNTHETIC PROTEIN FLHB"/>
    <property type="match status" value="1"/>
</dbReference>
<keyword evidence="10 13" id="KW-0472">Membrane</keyword>
<feature type="transmembrane region" description="Helical" evidence="13">
    <location>
        <begin position="91"/>
        <end position="111"/>
    </location>
</feature>
<comment type="subcellular location">
    <subcellularLocation>
        <location evidence="1">Cell membrane</location>
        <topology evidence="1">Multi-pass membrane protein</topology>
    </subcellularLocation>
</comment>